<dbReference type="Gene3D" id="2.115.10.20">
    <property type="entry name" value="Glycosyl hydrolase domain, family 43"/>
    <property type="match status" value="1"/>
</dbReference>
<dbReference type="InterPro" id="IPR001362">
    <property type="entry name" value="Glyco_hydro_32"/>
</dbReference>
<dbReference type="PROSITE" id="PS00609">
    <property type="entry name" value="GLYCOSYL_HYDROL_F32"/>
    <property type="match status" value="1"/>
</dbReference>
<feature type="signal peptide" evidence="5">
    <location>
        <begin position="1"/>
        <end position="19"/>
    </location>
</feature>
<feature type="domain" description="Glycosyl hydrolase family 32 N-terminal" evidence="6">
    <location>
        <begin position="32"/>
        <end position="333"/>
    </location>
</feature>
<comment type="caution">
    <text evidence="8">The sequence shown here is derived from an EMBL/GenBank/DDBJ whole genome shotgun (WGS) entry which is preliminary data.</text>
</comment>
<dbReference type="InterPro" id="IPR013189">
    <property type="entry name" value="Glyco_hydro_32_C"/>
</dbReference>
<dbReference type="InterPro" id="IPR018053">
    <property type="entry name" value="Glyco_hydro_32_AS"/>
</dbReference>
<gene>
    <name evidence="8" type="ORF">AJ79_05439</name>
</gene>
<evidence type="ECO:0000313" key="8">
    <source>
        <dbReference type="EMBL" id="PGH10511.1"/>
    </source>
</evidence>
<dbReference type="InterPro" id="IPR023296">
    <property type="entry name" value="Glyco_hydro_beta-prop_sf"/>
</dbReference>
<accession>A0A2B7XP26</accession>
<organism evidence="8 9">
    <name type="scientific">Helicocarpus griseus UAMH5409</name>
    <dbReference type="NCBI Taxonomy" id="1447875"/>
    <lineage>
        <taxon>Eukaryota</taxon>
        <taxon>Fungi</taxon>
        <taxon>Dikarya</taxon>
        <taxon>Ascomycota</taxon>
        <taxon>Pezizomycotina</taxon>
        <taxon>Eurotiomycetes</taxon>
        <taxon>Eurotiomycetidae</taxon>
        <taxon>Onygenales</taxon>
        <taxon>Ajellomycetaceae</taxon>
        <taxon>Helicocarpus</taxon>
    </lineage>
</organism>
<dbReference type="GO" id="GO:0004575">
    <property type="term" value="F:sucrose alpha-glucosidase activity"/>
    <property type="evidence" value="ECO:0007669"/>
    <property type="project" value="TreeGrafter"/>
</dbReference>
<keyword evidence="2 4" id="KW-0378">Hydrolase</keyword>
<keyword evidence="5" id="KW-0732">Signal</keyword>
<evidence type="ECO:0000259" key="7">
    <source>
        <dbReference type="Pfam" id="PF08244"/>
    </source>
</evidence>
<evidence type="ECO:0000256" key="2">
    <source>
        <dbReference type="ARBA" id="ARBA00022801"/>
    </source>
</evidence>
<dbReference type="Proteomes" id="UP000223968">
    <property type="component" value="Unassembled WGS sequence"/>
</dbReference>
<keyword evidence="9" id="KW-1185">Reference proteome</keyword>
<comment type="similarity">
    <text evidence="1 4">Belongs to the glycosyl hydrolase 32 family.</text>
</comment>
<dbReference type="SUPFAM" id="SSF75005">
    <property type="entry name" value="Arabinanase/levansucrase/invertase"/>
    <property type="match status" value="1"/>
</dbReference>
<dbReference type="InterPro" id="IPR013320">
    <property type="entry name" value="ConA-like_dom_sf"/>
</dbReference>
<evidence type="ECO:0000256" key="5">
    <source>
        <dbReference type="SAM" id="SignalP"/>
    </source>
</evidence>
<dbReference type="GO" id="GO:0000324">
    <property type="term" value="C:fungal-type vacuole"/>
    <property type="evidence" value="ECO:0007669"/>
    <property type="project" value="TreeGrafter"/>
</dbReference>
<dbReference type="AlphaFoldDB" id="A0A2B7XP26"/>
<name>A0A2B7XP26_9EURO</name>
<dbReference type="PANTHER" id="PTHR42800:SF2">
    <property type="entry name" value="INVERTASE-RELATED"/>
    <property type="match status" value="1"/>
</dbReference>
<evidence type="ECO:0000313" key="9">
    <source>
        <dbReference type="Proteomes" id="UP000223968"/>
    </source>
</evidence>
<dbReference type="PANTHER" id="PTHR42800">
    <property type="entry name" value="EXOINULINASE INUD (AFU_ORTHOLOGUE AFUA_5G00480)"/>
    <property type="match status" value="1"/>
</dbReference>
<dbReference type="FunFam" id="2.115.10.20:FF:000002">
    <property type="entry name" value="Invertase 2"/>
    <property type="match status" value="1"/>
</dbReference>
<evidence type="ECO:0000256" key="1">
    <source>
        <dbReference type="ARBA" id="ARBA00009902"/>
    </source>
</evidence>
<keyword evidence="3 4" id="KW-0326">Glycosidase</keyword>
<dbReference type="Pfam" id="PF00251">
    <property type="entry name" value="Glyco_hydro_32N"/>
    <property type="match status" value="1"/>
</dbReference>
<feature type="domain" description="Glycosyl hydrolase family 32 C-terminal" evidence="7">
    <location>
        <begin position="364"/>
        <end position="506"/>
    </location>
</feature>
<sequence length="515" mass="57625">MLISTVLLFAILIMGTVSAQSDYDGLLRPQVHFSPRTNFINDPNGMFRDSDGLWHLYYQYNPTGLTAGNQHWGHATSKDLYQWENHPVAIAPENPGFEAIFSGCVVVDENNTSGFFPDQRNGVVAIYTLHTDKEETQDIAYSTDGGYTFTKYAHNPVLSIGSTQFRDPKVFWHPQTQKWVMPIAYAEELVIGFYTSVDLKTWQHASNFSHEKLVGTQFECPNLMQVPVQDSGEILDVLLISVNPGAPLGGSITQYLTGHFDGTSFVPIDTQERFTDFAKDNYATQIFYGTPAGKSPISMAWANNWEYAQEVPTGELEGWRSAMSLPREHSLKDIAGFGYMLLSSPYNIETVRDTSLARCSLRRNSLSLDYSQVASKALYFEVTIQDIPDTGATGTLNFDFKSTSSGETLKGEISVADNDRHFFIDRGGVRGFSSPSFTPRFTTPVPYFEGNRFHFSVAIDRSILEVFLNYGEQSATVVFYPLESLDQLTVSARDLNEHVTADIEVWGLQSTWSVD</sequence>
<dbReference type="InterPro" id="IPR013148">
    <property type="entry name" value="Glyco_hydro_32_N"/>
</dbReference>
<evidence type="ECO:0000256" key="3">
    <source>
        <dbReference type="ARBA" id="ARBA00023295"/>
    </source>
</evidence>
<dbReference type="STRING" id="1447875.A0A2B7XP26"/>
<evidence type="ECO:0000259" key="6">
    <source>
        <dbReference type="Pfam" id="PF00251"/>
    </source>
</evidence>
<dbReference type="SUPFAM" id="SSF49899">
    <property type="entry name" value="Concanavalin A-like lectins/glucanases"/>
    <property type="match status" value="1"/>
</dbReference>
<proteinExistence type="inferred from homology"/>
<evidence type="ECO:0000256" key="4">
    <source>
        <dbReference type="RuleBase" id="RU362110"/>
    </source>
</evidence>
<dbReference type="OrthoDB" id="202537at2759"/>
<dbReference type="SMART" id="SM00640">
    <property type="entry name" value="Glyco_32"/>
    <property type="match status" value="1"/>
</dbReference>
<dbReference type="EMBL" id="PDNB01000086">
    <property type="protein sequence ID" value="PGH10511.1"/>
    <property type="molecule type" value="Genomic_DNA"/>
</dbReference>
<feature type="chain" id="PRO_5012518775" description="Glycosyl hydrolase family 32 N-terminal domain-containing protein" evidence="5">
    <location>
        <begin position="20"/>
        <end position="515"/>
    </location>
</feature>
<evidence type="ECO:0008006" key="10">
    <source>
        <dbReference type="Google" id="ProtNLM"/>
    </source>
</evidence>
<dbReference type="Gene3D" id="2.60.120.560">
    <property type="entry name" value="Exo-inulinase, domain 1"/>
    <property type="match status" value="1"/>
</dbReference>
<dbReference type="GO" id="GO:0005987">
    <property type="term" value="P:sucrose catabolic process"/>
    <property type="evidence" value="ECO:0007669"/>
    <property type="project" value="TreeGrafter"/>
</dbReference>
<dbReference type="CDD" id="cd18622">
    <property type="entry name" value="GH32_Inu-like"/>
    <property type="match status" value="1"/>
</dbReference>
<dbReference type="Pfam" id="PF08244">
    <property type="entry name" value="Glyco_hydro_32C"/>
    <property type="match status" value="1"/>
</dbReference>
<protein>
    <recommendedName>
        <fullName evidence="10">Glycosyl hydrolase family 32 N-terminal domain-containing protein</fullName>
    </recommendedName>
</protein>
<reference evidence="8 9" key="1">
    <citation type="submission" date="2017-10" db="EMBL/GenBank/DDBJ databases">
        <title>Comparative genomics in systemic dimorphic fungi from Ajellomycetaceae.</title>
        <authorList>
            <person name="Munoz J.F."/>
            <person name="Mcewen J.G."/>
            <person name="Clay O.K."/>
            <person name="Cuomo C.A."/>
        </authorList>
    </citation>
    <scope>NUCLEOTIDE SEQUENCE [LARGE SCALE GENOMIC DNA]</scope>
    <source>
        <strain evidence="8 9">UAMH5409</strain>
    </source>
</reference>